<dbReference type="STRING" id="7574.A0A1S3IJS2"/>
<proteinExistence type="predicted"/>
<keyword evidence="2" id="KW-1185">Reference proteome</keyword>
<gene>
    <name evidence="3" type="primary">LOC106164952</name>
</gene>
<name>A0A1S3IJS2_LINAN</name>
<organism evidence="2 3">
    <name type="scientific">Lingula anatina</name>
    <name type="common">Brachiopod</name>
    <name type="synonym">Lingula unguis</name>
    <dbReference type="NCBI Taxonomy" id="7574"/>
    <lineage>
        <taxon>Eukaryota</taxon>
        <taxon>Metazoa</taxon>
        <taxon>Spiralia</taxon>
        <taxon>Lophotrochozoa</taxon>
        <taxon>Brachiopoda</taxon>
        <taxon>Linguliformea</taxon>
        <taxon>Lingulata</taxon>
        <taxon>Lingulida</taxon>
        <taxon>Linguloidea</taxon>
        <taxon>Lingulidae</taxon>
        <taxon>Lingula</taxon>
    </lineage>
</organism>
<dbReference type="AlphaFoldDB" id="A0A1S3IJS2"/>
<dbReference type="InterPro" id="IPR013154">
    <property type="entry name" value="ADH-like_N"/>
</dbReference>
<dbReference type="Pfam" id="PF08240">
    <property type="entry name" value="ADH_N"/>
    <property type="match status" value="1"/>
</dbReference>
<dbReference type="InParanoid" id="A0A1S3IJS2"/>
<dbReference type="Gene3D" id="3.90.180.10">
    <property type="entry name" value="Medium-chain alcohol dehydrogenases, catalytic domain"/>
    <property type="match status" value="1"/>
</dbReference>
<dbReference type="KEGG" id="lak:106164952"/>
<sequence>MHTMHVFRRLFLSPREVSLGKEHIRRLHLSFDKELPLAQSYKAAVCEELGKPLVVKDVASQEELKRGEVCVEVHNAGVNFADILMCSGQYQVRPDLPFIPGVEISGLVMKVGEGVHSFRPGDRVMGLTGVLGGKGGFGQMCVTHKKLLWHIPEVLHYRPASGLLASYGTAMMALQRRARVVAGETVLVLAAAGATGLAAVDIAANVFKTNVIAACGSSEKCALAKAKGAHHLINYSEESLKERVLDITSGRGANVIFDPVGGEFFKDALKSIAVEGRLVVIGFASGDIPKIPANVLLLKSCSVMGLYWGSFIQHNPGAFTDSVDKVVESVDRGKIRPHVSKMFPLNKVNEAFDYIKSRKSTGKVILDVTRSSLPADKII</sequence>
<dbReference type="PANTHER" id="PTHR43677:SF4">
    <property type="entry name" value="QUINONE OXIDOREDUCTASE-LIKE PROTEIN 2"/>
    <property type="match status" value="1"/>
</dbReference>
<dbReference type="GO" id="GO:0016491">
    <property type="term" value="F:oxidoreductase activity"/>
    <property type="evidence" value="ECO:0007669"/>
    <property type="project" value="InterPro"/>
</dbReference>
<evidence type="ECO:0000313" key="3">
    <source>
        <dbReference type="RefSeq" id="XP_013398462.1"/>
    </source>
</evidence>
<dbReference type="GO" id="GO:0005739">
    <property type="term" value="C:mitochondrion"/>
    <property type="evidence" value="ECO:0007669"/>
    <property type="project" value="TreeGrafter"/>
</dbReference>
<dbReference type="RefSeq" id="XP_013398462.1">
    <property type="nucleotide sequence ID" value="XM_013543008.1"/>
</dbReference>
<dbReference type="InterPro" id="IPR036291">
    <property type="entry name" value="NAD(P)-bd_dom_sf"/>
</dbReference>
<dbReference type="OrthoDB" id="3509362at2759"/>
<dbReference type="Proteomes" id="UP000085678">
    <property type="component" value="Unplaced"/>
</dbReference>
<dbReference type="SUPFAM" id="SSF51735">
    <property type="entry name" value="NAD(P)-binding Rossmann-fold domains"/>
    <property type="match status" value="1"/>
</dbReference>
<reference evidence="3" key="1">
    <citation type="submission" date="2025-08" db="UniProtKB">
        <authorList>
            <consortium name="RefSeq"/>
        </authorList>
    </citation>
    <scope>IDENTIFICATION</scope>
    <source>
        <tissue evidence="3">Gonads</tissue>
    </source>
</reference>
<dbReference type="InterPro" id="IPR013149">
    <property type="entry name" value="ADH-like_C"/>
</dbReference>
<dbReference type="SMART" id="SM00829">
    <property type="entry name" value="PKS_ER"/>
    <property type="match status" value="1"/>
</dbReference>
<dbReference type="InterPro" id="IPR020843">
    <property type="entry name" value="ER"/>
</dbReference>
<accession>A0A1S3IJS2</accession>
<dbReference type="SUPFAM" id="SSF50129">
    <property type="entry name" value="GroES-like"/>
    <property type="match status" value="1"/>
</dbReference>
<evidence type="ECO:0000313" key="2">
    <source>
        <dbReference type="Proteomes" id="UP000085678"/>
    </source>
</evidence>
<dbReference type="Gene3D" id="3.40.50.720">
    <property type="entry name" value="NAD(P)-binding Rossmann-like Domain"/>
    <property type="match status" value="1"/>
</dbReference>
<feature type="domain" description="Enoyl reductase (ER)" evidence="1">
    <location>
        <begin position="50"/>
        <end position="366"/>
    </location>
</feature>
<dbReference type="OMA" id="CDIRGVF"/>
<dbReference type="CDD" id="cd08241">
    <property type="entry name" value="QOR1"/>
    <property type="match status" value="1"/>
</dbReference>
<dbReference type="InterPro" id="IPR051397">
    <property type="entry name" value="Zn-ADH-like_protein"/>
</dbReference>
<evidence type="ECO:0000259" key="1">
    <source>
        <dbReference type="SMART" id="SM00829"/>
    </source>
</evidence>
<dbReference type="GeneID" id="106164952"/>
<dbReference type="InterPro" id="IPR011032">
    <property type="entry name" value="GroES-like_sf"/>
</dbReference>
<dbReference type="Pfam" id="PF00107">
    <property type="entry name" value="ADH_zinc_N"/>
    <property type="match status" value="1"/>
</dbReference>
<dbReference type="PANTHER" id="PTHR43677">
    <property type="entry name" value="SHORT-CHAIN DEHYDROGENASE/REDUCTASE"/>
    <property type="match status" value="1"/>
</dbReference>
<protein>
    <submittedName>
        <fullName evidence="3">Quinone oxidoreductase-like protein 2</fullName>
    </submittedName>
</protein>